<dbReference type="Pfam" id="PF00646">
    <property type="entry name" value="F-box"/>
    <property type="match status" value="1"/>
</dbReference>
<name>G0NQP7_CAEBE</name>
<dbReference type="InterPro" id="IPR002900">
    <property type="entry name" value="DUF38/FTH_CAE_spp"/>
</dbReference>
<organism evidence="4">
    <name type="scientific">Caenorhabditis brenneri</name>
    <name type="common">Nematode worm</name>
    <dbReference type="NCBI Taxonomy" id="135651"/>
    <lineage>
        <taxon>Eukaryota</taxon>
        <taxon>Metazoa</taxon>
        <taxon>Ecdysozoa</taxon>
        <taxon>Nematoda</taxon>
        <taxon>Chromadorea</taxon>
        <taxon>Rhabditida</taxon>
        <taxon>Rhabditina</taxon>
        <taxon>Rhabditomorpha</taxon>
        <taxon>Rhabditoidea</taxon>
        <taxon>Rhabditidae</taxon>
        <taxon>Peloderinae</taxon>
        <taxon>Caenorhabditis</taxon>
    </lineage>
</organism>
<dbReference type="HOGENOM" id="CLU_030831_3_3_1"/>
<feature type="domain" description="F-box" evidence="1">
    <location>
        <begin position="2"/>
        <end position="34"/>
    </location>
</feature>
<dbReference type="STRING" id="135651.G0NQP7"/>
<gene>
    <name evidence="3" type="ORF">CAEBREN_01071</name>
</gene>
<evidence type="ECO:0000259" key="1">
    <source>
        <dbReference type="Pfam" id="PF00646"/>
    </source>
</evidence>
<dbReference type="PANTHER" id="PTHR23015">
    <property type="entry name" value="UNCHARACTERIZED C.ELEGANS PROTEIN"/>
    <property type="match status" value="1"/>
</dbReference>
<dbReference type="OMA" id="FINIGSH"/>
<evidence type="ECO:0000313" key="3">
    <source>
        <dbReference type="EMBL" id="EGT35900.1"/>
    </source>
</evidence>
<proteinExistence type="predicted"/>
<evidence type="ECO:0000313" key="4">
    <source>
        <dbReference type="Proteomes" id="UP000008068"/>
    </source>
</evidence>
<dbReference type="PANTHER" id="PTHR23015:SF4">
    <property type="entry name" value="DUF38 DOMAIN-CONTAINING PROTEIN-RELATED"/>
    <property type="match status" value="1"/>
</dbReference>
<dbReference type="InterPro" id="IPR001810">
    <property type="entry name" value="F-box_dom"/>
</dbReference>
<dbReference type="EMBL" id="GL379927">
    <property type="protein sequence ID" value="EGT35900.1"/>
    <property type="molecule type" value="Genomic_DNA"/>
</dbReference>
<dbReference type="AlphaFoldDB" id="G0NQP7"/>
<dbReference type="Pfam" id="PF01827">
    <property type="entry name" value="FTH"/>
    <property type="match status" value="1"/>
</dbReference>
<reference evidence="4" key="1">
    <citation type="submission" date="2011-07" db="EMBL/GenBank/DDBJ databases">
        <authorList>
            <consortium name="Caenorhabditis brenneri Sequencing and Analysis Consortium"/>
            <person name="Wilson R.K."/>
        </authorList>
    </citation>
    <scope>NUCLEOTIDE SEQUENCE [LARGE SCALE GENOMIC DNA]</scope>
    <source>
        <strain evidence="4">PB2801</strain>
    </source>
</reference>
<dbReference type="InParanoid" id="G0NQP7"/>
<keyword evidence="4" id="KW-1185">Reference proteome</keyword>
<sequence>MEKIVEYLDIFDRIKLAKTSRSLQTFVADQKVFHYILKLHILHKRATLSFGNSVYIEYVRDGDDCLKYYKKRETLVRGVAYWKQAILDFTSVLKNPKLYLHTLVIESTVDNENVFSDLEDAFKFNHHLNVKYFILKEYSSYKLPNFLPSLKPGYLTFINIGSHIPRGDSMNSVFEMEQWKQAKCFVLDFADFIWPLHHLYHFEGFAVLLETFSVENVRQMKEILFESSDFKKGLLNTSGPIDKSIFDQEFGDALREDPFIYHYPIPNSTDYFEIKVGRWTLEVQRQKS</sequence>
<dbReference type="GO" id="GO:0045087">
    <property type="term" value="P:innate immune response"/>
    <property type="evidence" value="ECO:0007669"/>
    <property type="project" value="TreeGrafter"/>
</dbReference>
<protein>
    <submittedName>
        <fullName evidence="3">Uncharacterized protein</fullName>
    </submittedName>
</protein>
<dbReference type="InterPro" id="IPR040161">
    <property type="entry name" value="FB224"/>
</dbReference>
<dbReference type="FunCoup" id="G0NQP7">
    <property type="interactions" value="1634"/>
</dbReference>
<dbReference type="Proteomes" id="UP000008068">
    <property type="component" value="Unassembled WGS sequence"/>
</dbReference>
<accession>G0NQP7</accession>
<evidence type="ECO:0000259" key="2">
    <source>
        <dbReference type="Pfam" id="PF01827"/>
    </source>
</evidence>
<feature type="domain" description="DUF38" evidence="2">
    <location>
        <begin position="112"/>
        <end position="237"/>
    </location>
</feature>